<dbReference type="Proteomes" id="UP000556165">
    <property type="component" value="Unassembled WGS sequence"/>
</dbReference>
<organism evidence="15 16">
    <name type="scientific">Phaetusa simplex</name>
    <name type="common">large-billed tern</name>
    <dbReference type="NCBI Taxonomy" id="297813"/>
    <lineage>
        <taxon>Eukaryota</taxon>
        <taxon>Metazoa</taxon>
        <taxon>Chordata</taxon>
        <taxon>Craniata</taxon>
        <taxon>Vertebrata</taxon>
        <taxon>Euteleostomi</taxon>
        <taxon>Archelosauria</taxon>
        <taxon>Archosauria</taxon>
        <taxon>Dinosauria</taxon>
        <taxon>Saurischia</taxon>
        <taxon>Theropoda</taxon>
        <taxon>Coelurosauria</taxon>
        <taxon>Aves</taxon>
        <taxon>Neognathae</taxon>
        <taxon>Neoaves</taxon>
        <taxon>Charadriiformes</taxon>
        <taxon>Laridae</taxon>
        <taxon>Phaetusa</taxon>
    </lineage>
</organism>
<evidence type="ECO:0000256" key="3">
    <source>
        <dbReference type="ARBA" id="ARBA00022606"/>
    </source>
</evidence>
<dbReference type="PRINTS" id="PR00245">
    <property type="entry name" value="OLFACTORYR"/>
</dbReference>
<dbReference type="CDD" id="cd15911">
    <property type="entry name" value="7tmA_OR11A-like"/>
    <property type="match status" value="1"/>
</dbReference>
<dbReference type="GO" id="GO:0004984">
    <property type="term" value="F:olfactory receptor activity"/>
    <property type="evidence" value="ECO:0007669"/>
    <property type="project" value="InterPro"/>
</dbReference>
<evidence type="ECO:0000256" key="12">
    <source>
        <dbReference type="RuleBase" id="RU000688"/>
    </source>
</evidence>
<keyword evidence="5 13" id="KW-0552">Olfaction</keyword>
<feature type="transmembrane region" description="Helical" evidence="13">
    <location>
        <begin position="241"/>
        <end position="264"/>
    </location>
</feature>
<keyword evidence="6 13" id="KW-1133">Transmembrane helix</keyword>
<evidence type="ECO:0000256" key="7">
    <source>
        <dbReference type="ARBA" id="ARBA00023040"/>
    </source>
</evidence>
<feature type="transmembrane region" description="Helical" evidence="13">
    <location>
        <begin position="276"/>
        <end position="299"/>
    </location>
</feature>
<feature type="transmembrane region" description="Helical" evidence="13">
    <location>
        <begin position="204"/>
        <end position="229"/>
    </location>
</feature>
<evidence type="ECO:0000256" key="2">
    <source>
        <dbReference type="ARBA" id="ARBA00022475"/>
    </source>
</evidence>
<dbReference type="PROSITE" id="PS50262">
    <property type="entry name" value="G_PROTEIN_RECEP_F1_2"/>
    <property type="match status" value="1"/>
</dbReference>
<feature type="transmembrane region" description="Helical" evidence="13">
    <location>
        <begin position="144"/>
        <end position="166"/>
    </location>
</feature>
<keyword evidence="4 12" id="KW-0812">Transmembrane</keyword>
<evidence type="ECO:0000256" key="5">
    <source>
        <dbReference type="ARBA" id="ARBA00022725"/>
    </source>
</evidence>
<dbReference type="InterPro" id="IPR000276">
    <property type="entry name" value="GPCR_Rhodpsn"/>
</dbReference>
<evidence type="ECO:0000256" key="4">
    <source>
        <dbReference type="ARBA" id="ARBA00022692"/>
    </source>
</evidence>
<dbReference type="PROSITE" id="PS00237">
    <property type="entry name" value="G_PROTEIN_RECEP_F1_1"/>
    <property type="match status" value="1"/>
</dbReference>
<feature type="transmembrane region" description="Helical" evidence="13">
    <location>
        <begin position="63"/>
        <end position="81"/>
    </location>
</feature>
<feature type="non-terminal residue" evidence="15">
    <location>
        <position position="311"/>
    </location>
</feature>
<reference evidence="15 16" key="1">
    <citation type="submission" date="2019-09" db="EMBL/GenBank/DDBJ databases">
        <title>Bird 10,000 Genomes (B10K) Project - Family phase.</title>
        <authorList>
            <person name="Zhang G."/>
        </authorList>
    </citation>
    <scope>NUCLEOTIDE SEQUENCE [LARGE SCALE GENOMIC DNA]</scope>
    <source>
        <strain evidence="15">B10K-DU-009-16</strain>
        <tissue evidence="15">Muscle</tissue>
    </source>
</reference>
<evidence type="ECO:0000256" key="6">
    <source>
        <dbReference type="ARBA" id="ARBA00022989"/>
    </source>
</evidence>
<gene>
    <name evidence="15" type="primary">Or11l1_1</name>
    <name evidence="15" type="ORF">PHASIM_R07214</name>
</gene>
<dbReference type="AlphaFoldDB" id="A0A7L4BKT3"/>
<feature type="transmembrane region" description="Helical" evidence="13">
    <location>
        <begin position="101"/>
        <end position="123"/>
    </location>
</feature>
<evidence type="ECO:0000259" key="14">
    <source>
        <dbReference type="PROSITE" id="PS50262"/>
    </source>
</evidence>
<feature type="transmembrane region" description="Helical" evidence="13">
    <location>
        <begin position="30"/>
        <end position="51"/>
    </location>
</feature>
<evidence type="ECO:0000256" key="10">
    <source>
        <dbReference type="ARBA" id="ARBA00023180"/>
    </source>
</evidence>
<comment type="subcellular location">
    <subcellularLocation>
        <location evidence="1 13">Cell membrane</location>
        <topology evidence="1 13">Multi-pass membrane protein</topology>
    </subcellularLocation>
</comment>
<dbReference type="InterPro" id="IPR017452">
    <property type="entry name" value="GPCR_Rhodpsn_7TM"/>
</dbReference>
<keyword evidence="16" id="KW-1185">Reference proteome</keyword>
<comment type="similarity">
    <text evidence="12">Belongs to the G-protein coupled receptor 1 family.</text>
</comment>
<dbReference type="FunFam" id="1.20.1070.10:FF:000010">
    <property type="entry name" value="Olfactory receptor"/>
    <property type="match status" value="1"/>
</dbReference>
<dbReference type="Pfam" id="PF13853">
    <property type="entry name" value="7tm_4"/>
    <property type="match status" value="1"/>
</dbReference>
<dbReference type="GO" id="GO:0004930">
    <property type="term" value="F:G protein-coupled receptor activity"/>
    <property type="evidence" value="ECO:0007669"/>
    <property type="project" value="UniProtKB-KW"/>
</dbReference>
<feature type="non-terminal residue" evidence="15">
    <location>
        <position position="1"/>
    </location>
</feature>
<keyword evidence="9 12" id="KW-0675">Receptor</keyword>
<dbReference type="Gene3D" id="1.20.1070.10">
    <property type="entry name" value="Rhodopsin 7-helix transmembrane proteins"/>
    <property type="match status" value="1"/>
</dbReference>
<dbReference type="GO" id="GO:0005886">
    <property type="term" value="C:plasma membrane"/>
    <property type="evidence" value="ECO:0007669"/>
    <property type="project" value="UniProtKB-SubCell"/>
</dbReference>
<keyword evidence="11 12" id="KW-0807">Transducer</keyword>
<evidence type="ECO:0000256" key="9">
    <source>
        <dbReference type="ARBA" id="ARBA00023170"/>
    </source>
</evidence>
<dbReference type="SUPFAM" id="SSF81321">
    <property type="entry name" value="Family A G protein-coupled receptor-like"/>
    <property type="match status" value="1"/>
</dbReference>
<dbReference type="PRINTS" id="PR00237">
    <property type="entry name" value="GPCRRHODOPSN"/>
</dbReference>
<name>A0A7L4BKT3_9CHAR</name>
<feature type="domain" description="G-protein coupled receptors family 1 profile" evidence="14">
    <location>
        <begin position="44"/>
        <end position="297"/>
    </location>
</feature>
<dbReference type="InterPro" id="IPR000725">
    <property type="entry name" value="Olfact_rcpt"/>
</dbReference>
<proteinExistence type="inferred from homology"/>
<keyword evidence="8 13" id="KW-0472">Membrane</keyword>
<evidence type="ECO:0000256" key="8">
    <source>
        <dbReference type="ARBA" id="ARBA00023136"/>
    </source>
</evidence>
<dbReference type="InterPro" id="IPR050516">
    <property type="entry name" value="Olfactory_GPCR"/>
</dbReference>
<comment type="caution">
    <text evidence="15">The sequence shown here is derived from an EMBL/GenBank/DDBJ whole genome shotgun (WGS) entry which is preliminary data.</text>
</comment>
<evidence type="ECO:0000313" key="16">
    <source>
        <dbReference type="Proteomes" id="UP000556165"/>
    </source>
</evidence>
<dbReference type="EMBL" id="VZZW01003006">
    <property type="protein sequence ID" value="NXW38154.1"/>
    <property type="molecule type" value="Genomic_DNA"/>
</dbReference>
<evidence type="ECO:0000313" key="15">
    <source>
        <dbReference type="EMBL" id="NXW38154.1"/>
    </source>
</evidence>
<keyword evidence="3 13" id="KW-0716">Sensory transduction</keyword>
<evidence type="ECO:0000256" key="11">
    <source>
        <dbReference type="ARBA" id="ARBA00023224"/>
    </source>
</evidence>
<keyword evidence="10" id="KW-0325">Glycoprotein</keyword>
<evidence type="ECO:0000256" key="1">
    <source>
        <dbReference type="ARBA" id="ARBA00004651"/>
    </source>
</evidence>
<dbReference type="PANTHER" id="PTHR26452">
    <property type="entry name" value="OLFACTORY RECEPTOR"/>
    <property type="match status" value="1"/>
</dbReference>
<keyword evidence="7 12" id="KW-0297">G-protein coupled receptor</keyword>
<accession>A0A7L4BKT3</accession>
<keyword evidence="2 13" id="KW-1003">Cell membrane</keyword>
<protein>
    <recommendedName>
        <fullName evidence="13">Olfactory receptor</fullName>
    </recommendedName>
</protein>
<evidence type="ECO:0000256" key="13">
    <source>
        <dbReference type="RuleBase" id="RU363047"/>
    </source>
</evidence>
<sequence>MSATETQNQTYITEFVLLGFGDFPDLQVPLFLLFLVIYMVTMTGNILVLMLVGTNQHLRTPMYFFLSNLSCLEMCYSSTILPKLLAGFLTGDRSISYSSCMAQFFVFAFLVGVECYLLAAMSYDRYLAVCKPLRYITLMKRERCVALAAGAWASGFTISSVITLLMSQMAYCDRREIDHFFCDFAPVIKCSCSDTFLVEAVASLMSATCTVLPFLFTVASYILIISSILRIPSETGRQKAFSTCSSHLITVAIFYTTLILVYMLPKTYNLTAFNKLFSVFYTVVTPMVNPMVNPLIYTLRNKEVRGALRKE</sequence>